<evidence type="ECO:0000313" key="2">
    <source>
        <dbReference type="Proteomes" id="UP000554837"/>
    </source>
</evidence>
<dbReference type="EMBL" id="JACHHO010000008">
    <property type="protein sequence ID" value="MBB5206212.1"/>
    <property type="molecule type" value="Genomic_DNA"/>
</dbReference>
<keyword evidence="2" id="KW-1185">Reference proteome</keyword>
<reference evidence="1 2" key="1">
    <citation type="submission" date="2020-08" db="EMBL/GenBank/DDBJ databases">
        <title>Genomic Encyclopedia of Type Strains, Phase IV (KMG-IV): sequencing the most valuable type-strain genomes for metagenomic binning, comparative biology and taxonomic classification.</title>
        <authorList>
            <person name="Goeker M."/>
        </authorList>
    </citation>
    <scope>NUCLEOTIDE SEQUENCE [LARGE SCALE GENOMIC DNA]</scope>
    <source>
        <strain evidence="1 2">DSM 23958</strain>
    </source>
</reference>
<dbReference type="InterPro" id="IPR014991">
    <property type="entry name" value="DUF1840"/>
</dbReference>
<dbReference type="OrthoDB" id="5296629at2"/>
<dbReference type="RefSeq" id="WP_138855428.1">
    <property type="nucleotide sequence ID" value="NZ_CP040709.1"/>
</dbReference>
<dbReference type="Proteomes" id="UP000554837">
    <property type="component" value="Unassembled WGS sequence"/>
</dbReference>
<evidence type="ECO:0000313" key="1">
    <source>
        <dbReference type="EMBL" id="MBB5206212.1"/>
    </source>
</evidence>
<comment type="caution">
    <text evidence="1">The sequence shown here is derived from an EMBL/GenBank/DDBJ whole genome shotgun (WGS) entry which is preliminary data.</text>
</comment>
<evidence type="ECO:0008006" key="3">
    <source>
        <dbReference type="Google" id="ProtNLM"/>
    </source>
</evidence>
<gene>
    <name evidence="1" type="ORF">HNQ51_003557</name>
</gene>
<sequence length="101" mass="10963">MLIAFRSKADADVLMLWGPAQEVLNALGRLPAPEGIFLPEHIGAALQALELALQQPPIEADAGTDSQDDDTLVTLRRRAWPVKSQLERALAMKVPVLWGPA</sequence>
<name>A0A840S9C2_9BURK</name>
<dbReference type="Pfam" id="PF08895">
    <property type="entry name" value="DUF1840"/>
    <property type="match status" value="1"/>
</dbReference>
<accession>A0A840S9C2</accession>
<dbReference type="AlphaFoldDB" id="A0A840S9C2"/>
<proteinExistence type="predicted"/>
<organism evidence="1 2">
    <name type="scientific">Inhella inkyongensis</name>
    <dbReference type="NCBI Taxonomy" id="392593"/>
    <lineage>
        <taxon>Bacteria</taxon>
        <taxon>Pseudomonadati</taxon>
        <taxon>Pseudomonadota</taxon>
        <taxon>Betaproteobacteria</taxon>
        <taxon>Burkholderiales</taxon>
        <taxon>Sphaerotilaceae</taxon>
        <taxon>Inhella</taxon>
    </lineage>
</organism>
<protein>
    <recommendedName>
        <fullName evidence="3">DUF1840 domain-containing protein</fullName>
    </recommendedName>
</protein>